<accession>A0A3S1AWI5</accession>
<organism evidence="1 2">
    <name type="scientific">Chitinophaga solisilvae</name>
    <dbReference type="NCBI Taxonomy" id="1233460"/>
    <lineage>
        <taxon>Bacteria</taxon>
        <taxon>Pseudomonadati</taxon>
        <taxon>Bacteroidota</taxon>
        <taxon>Chitinophagia</taxon>
        <taxon>Chitinophagales</taxon>
        <taxon>Chitinophagaceae</taxon>
        <taxon>Chitinophaga</taxon>
    </lineage>
</organism>
<dbReference type="AlphaFoldDB" id="A0A3S1AWI5"/>
<dbReference type="OrthoDB" id="674855at2"/>
<reference evidence="1" key="1">
    <citation type="submission" date="2020-05" db="EMBL/GenBank/DDBJ databases">
        <title>Chitinophaga laudate sp. nov., isolated from a tropical peat swamp.</title>
        <authorList>
            <person name="Goh C.B.S."/>
            <person name="Lee M.S."/>
            <person name="Parimannan S."/>
            <person name="Pasbakhsh P."/>
            <person name="Yule C.M."/>
            <person name="Rajandas H."/>
            <person name="Loke S."/>
            <person name="Croft L."/>
            <person name="Tan J.B.L."/>
        </authorList>
    </citation>
    <scope>NUCLEOTIDE SEQUENCE</scope>
    <source>
        <strain evidence="1">Mgbs1</strain>
    </source>
</reference>
<evidence type="ECO:0000313" key="2">
    <source>
        <dbReference type="Proteomes" id="UP000281028"/>
    </source>
</evidence>
<proteinExistence type="predicted"/>
<sequence length="71" mass="8038">MTVINHETLLEYGFVFQQVKRSYRIDINGAAFGVVQKGDQWLASPIPMEFASLSNVESMEEVEEMIGSKLK</sequence>
<dbReference type="Proteomes" id="UP000281028">
    <property type="component" value="Unassembled WGS sequence"/>
</dbReference>
<protein>
    <submittedName>
        <fullName evidence="1">Uncharacterized protein</fullName>
    </submittedName>
</protein>
<keyword evidence="2" id="KW-1185">Reference proteome</keyword>
<comment type="caution">
    <text evidence="1">The sequence shown here is derived from an EMBL/GenBank/DDBJ whole genome shotgun (WGS) entry which is preliminary data.</text>
</comment>
<gene>
    <name evidence="1" type="ORF">ECE50_002230</name>
</gene>
<name>A0A3S1AWI5_9BACT</name>
<dbReference type="EMBL" id="RIAR02000001">
    <property type="protein sequence ID" value="NSL85631.1"/>
    <property type="molecule type" value="Genomic_DNA"/>
</dbReference>
<evidence type="ECO:0000313" key="1">
    <source>
        <dbReference type="EMBL" id="NSL85631.1"/>
    </source>
</evidence>